<dbReference type="SUPFAM" id="SSF48452">
    <property type="entry name" value="TPR-like"/>
    <property type="match status" value="1"/>
</dbReference>
<organism evidence="1">
    <name type="scientific">Desulfurivibrio alkaliphilus</name>
    <dbReference type="NCBI Taxonomy" id="427923"/>
    <lineage>
        <taxon>Bacteria</taxon>
        <taxon>Pseudomonadati</taxon>
        <taxon>Thermodesulfobacteriota</taxon>
        <taxon>Desulfobulbia</taxon>
        <taxon>Desulfobulbales</taxon>
        <taxon>Desulfobulbaceae</taxon>
        <taxon>Desulfurivibrio</taxon>
    </lineage>
</organism>
<gene>
    <name evidence="1" type="ORF">ENN98_08185</name>
</gene>
<dbReference type="Proteomes" id="UP000885986">
    <property type="component" value="Unassembled WGS sequence"/>
</dbReference>
<comment type="caution">
    <text evidence="1">The sequence shown here is derived from an EMBL/GenBank/DDBJ whole genome shotgun (WGS) entry which is preliminary data.</text>
</comment>
<dbReference type="AlphaFoldDB" id="A0A7C2TJR6"/>
<protein>
    <submittedName>
        <fullName evidence="1">Tetratricopeptide repeat protein</fullName>
    </submittedName>
</protein>
<dbReference type="Pfam" id="PF13428">
    <property type="entry name" value="TPR_14"/>
    <property type="match status" value="1"/>
</dbReference>
<proteinExistence type="predicted"/>
<accession>A0A7C2TJR6</accession>
<dbReference type="InterPro" id="IPR011990">
    <property type="entry name" value="TPR-like_helical_dom_sf"/>
</dbReference>
<reference evidence="1" key="1">
    <citation type="journal article" date="2020" name="mSystems">
        <title>Genome- and Community-Level Interaction Insights into Carbon Utilization and Element Cycling Functions of Hydrothermarchaeota in Hydrothermal Sediment.</title>
        <authorList>
            <person name="Zhou Z."/>
            <person name="Liu Y."/>
            <person name="Xu W."/>
            <person name="Pan J."/>
            <person name="Luo Z.H."/>
            <person name="Li M."/>
        </authorList>
    </citation>
    <scope>NUCLEOTIDE SEQUENCE [LARGE SCALE GENOMIC DNA]</scope>
    <source>
        <strain evidence="1">SpSt-1224</strain>
    </source>
</reference>
<dbReference type="Gene3D" id="1.25.40.10">
    <property type="entry name" value="Tetratricopeptide repeat domain"/>
    <property type="match status" value="1"/>
</dbReference>
<dbReference type="EMBL" id="DSDS01000185">
    <property type="protein sequence ID" value="HET98643.1"/>
    <property type="molecule type" value="Genomic_DNA"/>
</dbReference>
<sequence length="145" mass="16023">MPNSFTGGGLLWGCLLLILLLPGCALLELKPARPPEPEAISVSPQTAPLLASARQALDRREPATAEGYLERAIRLEPRNPLLWHTLAQTKYQQGDYAQTIQLSLRSNALLPQSAPLARENLSLMAAAHRRLGQEDKARQLEEQLR</sequence>
<name>A0A7C2TJR6_9BACT</name>
<evidence type="ECO:0000313" key="1">
    <source>
        <dbReference type="EMBL" id="HET98643.1"/>
    </source>
</evidence>